<protein>
    <submittedName>
        <fullName evidence="2">Prepilin-type N-terminal cleavage/methylation domain-containing protein</fullName>
    </submittedName>
</protein>
<dbReference type="Proteomes" id="UP000677117">
    <property type="component" value="Chromosome"/>
</dbReference>
<dbReference type="InterPro" id="IPR012902">
    <property type="entry name" value="N_methyl_site"/>
</dbReference>
<keyword evidence="1" id="KW-0812">Transmembrane</keyword>
<dbReference type="SUPFAM" id="SSF54523">
    <property type="entry name" value="Pili subunits"/>
    <property type="match status" value="1"/>
</dbReference>
<evidence type="ECO:0000313" key="3">
    <source>
        <dbReference type="Proteomes" id="UP000677117"/>
    </source>
</evidence>
<keyword evidence="3" id="KW-1185">Reference proteome</keyword>
<feature type="transmembrane region" description="Helical" evidence="1">
    <location>
        <begin position="12"/>
        <end position="33"/>
    </location>
</feature>
<dbReference type="EMBL" id="CP076459">
    <property type="protein sequence ID" value="QWQ31289.1"/>
    <property type="molecule type" value="Genomic_DNA"/>
</dbReference>
<keyword evidence="1" id="KW-1133">Transmembrane helix</keyword>
<name>A0A8F1SAT3_9BACT</name>
<organism evidence="2 3">
    <name type="scientific">Candidatus Minimicrobia vallesae</name>
    <dbReference type="NCBI Taxonomy" id="2841264"/>
    <lineage>
        <taxon>Bacteria</taxon>
        <taxon>Candidatus Saccharimonadota</taxon>
        <taxon>Candidatus Saccharimonadota incertae sedis</taxon>
        <taxon>Candidatus Minimicrobia</taxon>
    </lineage>
</organism>
<dbReference type="AlphaFoldDB" id="A0A8F1SAT3"/>
<dbReference type="KEGG" id="mvl:KOY49_03885"/>
<dbReference type="InterPro" id="IPR045584">
    <property type="entry name" value="Pilin-like"/>
</dbReference>
<evidence type="ECO:0000256" key="1">
    <source>
        <dbReference type="SAM" id="Phobius"/>
    </source>
</evidence>
<gene>
    <name evidence="2" type="ORF">KOY49_03885</name>
</gene>
<accession>A0A8F1SAT3</accession>
<proteinExistence type="predicted"/>
<reference evidence="2" key="1">
    <citation type="submission" date="2021-06" db="EMBL/GenBank/DDBJ databases">
        <title>An adapted protocol for Saccharibacteria cultivation: two new species join this phylum of Candidate Phyla Radiations.</title>
        <authorList>
            <person name="Ibrahim A."/>
            <person name="Maatouk M."/>
            <person name="Raoult D."/>
            <person name="Bittar F."/>
        </authorList>
    </citation>
    <scope>NUCLEOTIDE SEQUENCE</scope>
    <source>
        <strain evidence="2">IHU2</strain>
    </source>
</reference>
<evidence type="ECO:0000313" key="2">
    <source>
        <dbReference type="EMBL" id="QWQ31289.1"/>
    </source>
</evidence>
<dbReference type="Pfam" id="PF07963">
    <property type="entry name" value="N_methyl"/>
    <property type="match status" value="1"/>
</dbReference>
<dbReference type="NCBIfam" id="TIGR02532">
    <property type="entry name" value="IV_pilin_GFxxxE"/>
    <property type="match status" value="1"/>
</dbReference>
<keyword evidence="1" id="KW-0472">Membrane</keyword>
<dbReference type="RefSeq" id="WP_232736085.1">
    <property type="nucleotide sequence ID" value="NZ_CP076459.1"/>
</dbReference>
<sequence>MARLVGKSDGFTIVEVAVTLVVIGIFMAVILSMQAQVSQISVMNAQHNKASLLAYNNMRRYANDSAPSWFKCNTASSNTRYEVTRTTGNIDGLPGVVRQQVYASAPYGCKSGITSSLGMPIKVESIVEYGLPSSGVGSGKKVVHATYVAF</sequence>